<reference evidence="2 3" key="1">
    <citation type="submission" date="2019-09" db="EMBL/GenBank/DDBJ databases">
        <authorList>
            <person name="Mazhar S."/>
            <person name="Altermann E."/>
            <person name="Hill C."/>
            <person name="Mcauliffe O."/>
        </authorList>
    </citation>
    <scope>NUCLEOTIDE SEQUENCE [LARGE SCALE GENOMIC DNA]</scope>
    <source>
        <strain evidence="2 3">ATCC 51831</strain>
    </source>
</reference>
<evidence type="ECO:0000256" key="1">
    <source>
        <dbReference type="SAM" id="Phobius"/>
    </source>
</evidence>
<gene>
    <name evidence="2" type="ORF">ERX35_007795</name>
</gene>
<dbReference type="EMBL" id="SCWC02000005">
    <property type="protein sequence ID" value="KAA1039109.1"/>
    <property type="molecule type" value="Genomic_DNA"/>
</dbReference>
<feature type="transmembrane region" description="Helical" evidence="1">
    <location>
        <begin position="49"/>
        <end position="68"/>
    </location>
</feature>
<comment type="caution">
    <text evidence="2">The sequence shown here is derived from an EMBL/GenBank/DDBJ whole genome shotgun (WGS) entry which is preliminary data.</text>
</comment>
<organism evidence="2 3">
    <name type="scientific">Macrococcus equipercicus</name>
    <dbReference type="NCBI Taxonomy" id="69967"/>
    <lineage>
        <taxon>Bacteria</taxon>
        <taxon>Bacillati</taxon>
        <taxon>Bacillota</taxon>
        <taxon>Bacilli</taxon>
        <taxon>Bacillales</taxon>
        <taxon>Staphylococcaceae</taxon>
        <taxon>Macrococcus</taxon>
    </lineage>
</organism>
<keyword evidence="3" id="KW-1185">Reference proteome</keyword>
<keyword evidence="1" id="KW-1133">Transmembrane helix</keyword>
<feature type="transmembrane region" description="Helical" evidence="1">
    <location>
        <begin position="75"/>
        <end position="94"/>
    </location>
</feature>
<dbReference type="RefSeq" id="WP_149459367.1">
    <property type="nucleotide sequence ID" value="NZ_SCWC02000005.1"/>
</dbReference>
<name>A0ABQ6R7N2_9STAP</name>
<keyword evidence="1" id="KW-0812">Transmembrane</keyword>
<evidence type="ECO:0000313" key="3">
    <source>
        <dbReference type="Proteomes" id="UP000295735"/>
    </source>
</evidence>
<feature type="transmembrane region" description="Helical" evidence="1">
    <location>
        <begin position="12"/>
        <end position="29"/>
    </location>
</feature>
<evidence type="ECO:0000313" key="2">
    <source>
        <dbReference type="EMBL" id="KAA1039109.1"/>
    </source>
</evidence>
<dbReference type="Proteomes" id="UP000295735">
    <property type="component" value="Unassembled WGS sequence"/>
</dbReference>
<proteinExistence type="predicted"/>
<protein>
    <recommendedName>
        <fullName evidence="4">DUF3021 domain-containing protein</fullName>
    </recommendedName>
</protein>
<evidence type="ECO:0008006" key="4">
    <source>
        <dbReference type="Google" id="ProtNLM"/>
    </source>
</evidence>
<feature type="transmembrane region" description="Helical" evidence="1">
    <location>
        <begin position="100"/>
        <end position="119"/>
    </location>
</feature>
<sequence>MKRPNFHEAAMSLFAFITAITLIISPDMFDSRGDLDIYTSYKQLFGSEENVVIASVIVLVLYFTMLFIEWDLYRFIVNLYGFVYIVCNAATFLTNYPTVGLAYALILVIGTVINMYKIITVSEEKRKLKQQRRAIKHFEQMKEETH</sequence>
<keyword evidence="1" id="KW-0472">Membrane</keyword>
<accession>A0ABQ6R7N2</accession>